<sequence>MHSTNAADTFVLVSPDCPAQAGQAPGREGSVAWHQHRLLAGAPYALTSDELLFEVHALRGGIETAEREAARAAFFAKPQACLRASPLVKRYGWGVHHDAHGRIAIHGIETEGYRDLSQRPGLTIVSGMRSRRA</sequence>
<reference evidence="1" key="2">
    <citation type="submission" date="2021-08" db="EMBL/GenBank/DDBJ databases">
        <authorList>
            <person name="Tani A."/>
            <person name="Ola A."/>
            <person name="Ogura Y."/>
            <person name="Katsura K."/>
            <person name="Hayashi T."/>
        </authorList>
    </citation>
    <scope>NUCLEOTIDE SEQUENCE</scope>
    <source>
        <strain evidence="1">LMG 23639</strain>
    </source>
</reference>
<proteinExistence type="predicted"/>
<name>A0ABQ4SZ91_9HYPH</name>
<accession>A0ABQ4SZ91</accession>
<evidence type="ECO:0000313" key="1">
    <source>
        <dbReference type="EMBL" id="GJE07531.1"/>
    </source>
</evidence>
<dbReference type="Pfam" id="PF19654">
    <property type="entry name" value="DUF6157"/>
    <property type="match status" value="1"/>
</dbReference>
<dbReference type="RefSeq" id="WP_238276745.1">
    <property type="nucleotide sequence ID" value="NZ_BPQR01000046.1"/>
</dbReference>
<evidence type="ECO:0000313" key="2">
    <source>
        <dbReference type="Proteomes" id="UP001055102"/>
    </source>
</evidence>
<keyword evidence="2" id="KW-1185">Reference proteome</keyword>
<organism evidence="1 2">
    <name type="scientific">Methylobacterium jeotgali</name>
    <dbReference type="NCBI Taxonomy" id="381630"/>
    <lineage>
        <taxon>Bacteria</taxon>
        <taxon>Pseudomonadati</taxon>
        <taxon>Pseudomonadota</taxon>
        <taxon>Alphaproteobacteria</taxon>
        <taxon>Hyphomicrobiales</taxon>
        <taxon>Methylobacteriaceae</taxon>
        <taxon>Methylobacterium</taxon>
    </lineage>
</organism>
<comment type="caution">
    <text evidence="1">The sequence shown here is derived from an EMBL/GenBank/DDBJ whole genome shotgun (WGS) entry which is preliminary data.</text>
</comment>
<dbReference type="EMBL" id="BPQR01000046">
    <property type="protein sequence ID" value="GJE07531.1"/>
    <property type="molecule type" value="Genomic_DNA"/>
</dbReference>
<reference evidence="1" key="1">
    <citation type="journal article" date="2021" name="Front. Microbiol.">
        <title>Comprehensive Comparative Genomics and Phenotyping of Methylobacterium Species.</title>
        <authorList>
            <person name="Alessa O."/>
            <person name="Ogura Y."/>
            <person name="Fujitani Y."/>
            <person name="Takami H."/>
            <person name="Hayashi T."/>
            <person name="Sahin N."/>
            <person name="Tani A."/>
        </authorList>
    </citation>
    <scope>NUCLEOTIDE SEQUENCE</scope>
    <source>
        <strain evidence="1">LMG 23639</strain>
    </source>
</reference>
<dbReference type="Proteomes" id="UP001055102">
    <property type="component" value="Unassembled WGS sequence"/>
</dbReference>
<dbReference type="InterPro" id="IPR046155">
    <property type="entry name" value="DUF6157"/>
</dbReference>
<protein>
    <submittedName>
        <fullName evidence="1">Uncharacterized protein</fullName>
    </submittedName>
</protein>
<gene>
    <name evidence="1" type="ORF">AOPFMNJM_2860</name>
</gene>